<dbReference type="Pfam" id="PF00067">
    <property type="entry name" value="p450"/>
    <property type="match status" value="1"/>
</dbReference>
<sequence length="315" mass="36179">MESVPIVILVTAPLSAVVLHEFVLRRVEVDHLALAILVSAVTTYGVLVYYAGFIAATVVTSAFWVPLWLYIGVYRAFFHPLKSYPGPWGAKLSRWWTIKQTWDSNLHYHRVLQRLHSQYGDYVRTGPREITIFDADAILPILGAQSKTSKGPFFDVMERSLHLNRDKAFHRQRRRVWDNAFKTSLSTFAPQIEHFTDQLLARLRHEESQLVPLLEYTTYYSYDVMAALAFGKPTGFIKGEQSEVAASILATFTNSVRALGYMYHMPWLMNAIGVLTSFAGPMKEWRDWSVSQMRARMKVYIPTSRPHSLHLQSTY</sequence>
<evidence type="ECO:0000256" key="1">
    <source>
        <dbReference type="ARBA" id="ARBA00010617"/>
    </source>
</evidence>
<dbReference type="SUPFAM" id="SSF48264">
    <property type="entry name" value="Cytochrome P450"/>
    <property type="match status" value="1"/>
</dbReference>
<gene>
    <name evidence="3" type="ORF">DDE83_007880</name>
</gene>
<proteinExistence type="inferred from homology"/>
<dbReference type="GO" id="GO:0020037">
    <property type="term" value="F:heme binding"/>
    <property type="evidence" value="ECO:0007669"/>
    <property type="project" value="InterPro"/>
</dbReference>
<dbReference type="PANTHER" id="PTHR24305">
    <property type="entry name" value="CYTOCHROME P450"/>
    <property type="match status" value="1"/>
</dbReference>
<dbReference type="InterPro" id="IPR001128">
    <property type="entry name" value="Cyt_P450"/>
</dbReference>
<evidence type="ECO:0000256" key="2">
    <source>
        <dbReference type="SAM" id="Phobius"/>
    </source>
</evidence>
<reference evidence="4" key="1">
    <citation type="submission" date="2018-05" db="EMBL/GenBank/DDBJ databases">
        <title>Draft genome sequence of Stemphylium lycopersici strain CIDEFI 213.</title>
        <authorList>
            <person name="Medina R."/>
            <person name="Franco M.E.E."/>
            <person name="Lucentini C.G."/>
            <person name="Saparrat M.C.N."/>
            <person name="Balatti P.A."/>
        </authorList>
    </citation>
    <scope>NUCLEOTIDE SEQUENCE [LARGE SCALE GENOMIC DNA]</scope>
    <source>
        <strain evidence="4">CIDEFI 213</strain>
    </source>
</reference>
<evidence type="ECO:0000313" key="3">
    <source>
        <dbReference type="EMBL" id="RAR04307.1"/>
    </source>
</evidence>
<dbReference type="InterPro" id="IPR050121">
    <property type="entry name" value="Cytochrome_P450_monoxygenase"/>
</dbReference>
<dbReference type="Gene3D" id="1.10.630.10">
    <property type="entry name" value="Cytochrome P450"/>
    <property type="match status" value="1"/>
</dbReference>
<feature type="transmembrane region" description="Helical" evidence="2">
    <location>
        <begin position="31"/>
        <end position="52"/>
    </location>
</feature>
<dbReference type="EMBL" id="QGDH01000157">
    <property type="protein sequence ID" value="RAR04307.1"/>
    <property type="molecule type" value="Genomic_DNA"/>
</dbReference>
<dbReference type="AlphaFoldDB" id="A0A364MVE0"/>
<dbReference type="Proteomes" id="UP000249619">
    <property type="component" value="Unassembled WGS sequence"/>
</dbReference>
<dbReference type="GO" id="GO:0004497">
    <property type="term" value="F:monooxygenase activity"/>
    <property type="evidence" value="ECO:0007669"/>
    <property type="project" value="InterPro"/>
</dbReference>
<dbReference type="GO" id="GO:0005506">
    <property type="term" value="F:iron ion binding"/>
    <property type="evidence" value="ECO:0007669"/>
    <property type="project" value="InterPro"/>
</dbReference>
<feature type="transmembrane region" description="Helical" evidence="2">
    <location>
        <begin position="6"/>
        <end position="24"/>
    </location>
</feature>
<dbReference type="InterPro" id="IPR036396">
    <property type="entry name" value="Cyt_P450_sf"/>
</dbReference>
<comment type="similarity">
    <text evidence="1">Belongs to the cytochrome P450 family.</text>
</comment>
<accession>A0A364MVE0</accession>
<organism evidence="3 4">
    <name type="scientific">Stemphylium lycopersici</name>
    <name type="common">Tomato gray leaf spot disease fungus</name>
    <name type="synonym">Thyrospora lycopersici</name>
    <dbReference type="NCBI Taxonomy" id="183478"/>
    <lineage>
        <taxon>Eukaryota</taxon>
        <taxon>Fungi</taxon>
        <taxon>Dikarya</taxon>
        <taxon>Ascomycota</taxon>
        <taxon>Pezizomycotina</taxon>
        <taxon>Dothideomycetes</taxon>
        <taxon>Pleosporomycetidae</taxon>
        <taxon>Pleosporales</taxon>
        <taxon>Pleosporineae</taxon>
        <taxon>Pleosporaceae</taxon>
        <taxon>Stemphylium</taxon>
    </lineage>
</organism>
<protein>
    <submittedName>
        <fullName evidence="3">Cytochrome P450</fullName>
    </submittedName>
</protein>
<keyword evidence="4" id="KW-1185">Reference proteome</keyword>
<keyword evidence="2" id="KW-0472">Membrane</keyword>
<comment type="caution">
    <text evidence="3">The sequence shown here is derived from an EMBL/GenBank/DDBJ whole genome shotgun (WGS) entry which is preliminary data.</text>
</comment>
<keyword evidence="2" id="KW-0812">Transmembrane</keyword>
<dbReference type="STRING" id="183478.A0A364MVE0"/>
<feature type="transmembrane region" description="Helical" evidence="2">
    <location>
        <begin position="58"/>
        <end position="78"/>
    </location>
</feature>
<dbReference type="PANTHER" id="PTHR24305:SF166">
    <property type="entry name" value="CYTOCHROME P450 12A4, MITOCHONDRIAL-RELATED"/>
    <property type="match status" value="1"/>
</dbReference>
<evidence type="ECO:0000313" key="4">
    <source>
        <dbReference type="Proteomes" id="UP000249619"/>
    </source>
</evidence>
<keyword evidence="2" id="KW-1133">Transmembrane helix</keyword>
<dbReference type="GO" id="GO:0016705">
    <property type="term" value="F:oxidoreductase activity, acting on paired donors, with incorporation or reduction of molecular oxygen"/>
    <property type="evidence" value="ECO:0007669"/>
    <property type="project" value="InterPro"/>
</dbReference>
<name>A0A364MVE0_STELY</name>